<name>A0A2T4C5V5_TRILO</name>
<protein>
    <recommendedName>
        <fullName evidence="3">Transcription factor domain-containing protein</fullName>
    </recommendedName>
</protein>
<evidence type="ECO:0000313" key="1">
    <source>
        <dbReference type="EMBL" id="PTB76904.1"/>
    </source>
</evidence>
<proteinExistence type="predicted"/>
<sequence length="390" mass="44163">MNSTELDRTFVNLTDDPAQGRGARRTYIRRAVMKNYHKRRNQKKTSSDEYAVAASMRESAWKASMAANELINSRRSPQMCALIPKFRLFEQRKFSEPSLMQMSNSVLRYLCGQASKVCHDLSLVAFLHTSSEQELESDSASPGSKSSPLKTCQNLLRAYGSCKSETLGLSVDKEELWEMIHQHQEWIYAKVTILSTWELLSGAQAVAVYMLLRIKLGYNNIAFPNGDIALLYTLGAIFRRLQVEGTLDITHHPQNDWKRWLLCESFVRVATIYFTLNVVLSMEIGLPCNRPLDWNTEGMLLPASKALWSAGNIDDWKKRASYMSPHKQLTWKDLLAPTLTGDCPVEEWRESSDEMGLLVAMAMTLRAQLLREASQTGSNPYRESSASCLG</sequence>
<organism evidence="1 2">
    <name type="scientific">Trichoderma longibrachiatum ATCC 18648</name>
    <dbReference type="NCBI Taxonomy" id="983965"/>
    <lineage>
        <taxon>Eukaryota</taxon>
        <taxon>Fungi</taxon>
        <taxon>Dikarya</taxon>
        <taxon>Ascomycota</taxon>
        <taxon>Pezizomycotina</taxon>
        <taxon>Sordariomycetes</taxon>
        <taxon>Hypocreomycetidae</taxon>
        <taxon>Hypocreales</taxon>
        <taxon>Hypocreaceae</taxon>
        <taxon>Trichoderma</taxon>
    </lineage>
</organism>
<dbReference type="Proteomes" id="UP000240760">
    <property type="component" value="Unassembled WGS sequence"/>
</dbReference>
<reference evidence="1 2" key="1">
    <citation type="submission" date="2016-07" db="EMBL/GenBank/DDBJ databases">
        <title>Multiple horizontal gene transfer events from other fungi enriched the ability of initially mycotrophic Trichoderma (Ascomycota) to feed on dead plant biomass.</title>
        <authorList>
            <consortium name="DOE Joint Genome Institute"/>
            <person name="Aerts A."/>
            <person name="Atanasova L."/>
            <person name="Chenthamara K."/>
            <person name="Zhang J."/>
            <person name="Grujic M."/>
            <person name="Henrissat B."/>
            <person name="Kuo A."/>
            <person name="Salamov A."/>
            <person name="Lipzen A."/>
            <person name="Labutti K."/>
            <person name="Barry K."/>
            <person name="Miao Y."/>
            <person name="Rahimi M.J."/>
            <person name="Shen Q."/>
            <person name="Grigoriev I.V."/>
            <person name="Kubicek C.P."/>
            <person name="Druzhinina I.S."/>
        </authorList>
    </citation>
    <scope>NUCLEOTIDE SEQUENCE [LARGE SCALE GENOMIC DNA]</scope>
    <source>
        <strain evidence="1 2">ATCC 18648</strain>
    </source>
</reference>
<dbReference type="OrthoDB" id="5423818at2759"/>
<accession>A0A2T4C5V5</accession>
<keyword evidence="2" id="KW-1185">Reference proteome</keyword>
<gene>
    <name evidence="1" type="ORF">M440DRAFT_1238315</name>
</gene>
<evidence type="ECO:0008006" key="3">
    <source>
        <dbReference type="Google" id="ProtNLM"/>
    </source>
</evidence>
<dbReference type="EMBL" id="KZ679131">
    <property type="protein sequence ID" value="PTB76904.1"/>
    <property type="molecule type" value="Genomic_DNA"/>
</dbReference>
<evidence type="ECO:0000313" key="2">
    <source>
        <dbReference type="Proteomes" id="UP000240760"/>
    </source>
</evidence>
<dbReference type="AlphaFoldDB" id="A0A2T4C5V5"/>